<evidence type="ECO:0000256" key="2">
    <source>
        <dbReference type="ARBA" id="ARBA00023043"/>
    </source>
</evidence>
<dbReference type="EMBL" id="CDMY01000104">
    <property type="protein sequence ID" value="CEL92763.1"/>
    <property type="molecule type" value="Genomic_DNA"/>
</dbReference>
<dbReference type="Proteomes" id="UP000041254">
    <property type="component" value="Unassembled WGS sequence"/>
</dbReference>
<feature type="region of interest" description="Disordered" evidence="3">
    <location>
        <begin position="461"/>
        <end position="480"/>
    </location>
</feature>
<feature type="compositionally biased region" description="Low complexity" evidence="3">
    <location>
        <begin position="1"/>
        <end position="11"/>
    </location>
</feature>
<organism evidence="4 5">
    <name type="scientific">Vitrella brassicaformis (strain CCMP3155)</name>
    <dbReference type="NCBI Taxonomy" id="1169540"/>
    <lineage>
        <taxon>Eukaryota</taxon>
        <taxon>Sar</taxon>
        <taxon>Alveolata</taxon>
        <taxon>Colpodellida</taxon>
        <taxon>Vitrellaceae</taxon>
        <taxon>Vitrella</taxon>
    </lineage>
</organism>
<keyword evidence="5" id="KW-1185">Reference proteome</keyword>
<reference evidence="4 5" key="1">
    <citation type="submission" date="2014-11" db="EMBL/GenBank/DDBJ databases">
        <authorList>
            <person name="Zhu J."/>
            <person name="Qi W."/>
            <person name="Song R."/>
        </authorList>
    </citation>
    <scope>NUCLEOTIDE SEQUENCE [LARGE SCALE GENOMIC DNA]</scope>
</reference>
<evidence type="ECO:0000256" key="3">
    <source>
        <dbReference type="SAM" id="MobiDB-lite"/>
    </source>
</evidence>
<dbReference type="InterPro" id="IPR002110">
    <property type="entry name" value="Ankyrin_rpt"/>
</dbReference>
<dbReference type="VEuPathDB" id="CryptoDB:Vbra_1973"/>
<dbReference type="Gene3D" id="1.25.40.20">
    <property type="entry name" value="Ankyrin repeat-containing domain"/>
    <property type="match status" value="1"/>
</dbReference>
<keyword evidence="1" id="KW-0677">Repeat</keyword>
<protein>
    <submittedName>
        <fullName evidence="4">Uncharacterized protein</fullName>
    </submittedName>
</protein>
<proteinExistence type="predicted"/>
<gene>
    <name evidence="4" type="ORF">Vbra_1973</name>
</gene>
<dbReference type="PANTHER" id="PTHR24166">
    <property type="entry name" value="ROLLING PEBBLES, ISOFORM B"/>
    <property type="match status" value="1"/>
</dbReference>
<dbReference type="PANTHER" id="PTHR24166:SF52">
    <property type="entry name" value="ANKYRIN REPEAT DOMAIN-CONTAINING PROTEIN 65"/>
    <property type="match status" value="1"/>
</dbReference>
<accession>A0A0G4EBU1</accession>
<feature type="region of interest" description="Disordered" evidence="3">
    <location>
        <begin position="1"/>
        <end position="41"/>
    </location>
</feature>
<evidence type="ECO:0000256" key="1">
    <source>
        <dbReference type="ARBA" id="ARBA00022737"/>
    </source>
</evidence>
<dbReference type="SUPFAM" id="SSF48403">
    <property type="entry name" value="Ankyrin repeat"/>
    <property type="match status" value="1"/>
</dbReference>
<dbReference type="InterPro" id="IPR036770">
    <property type="entry name" value="Ankyrin_rpt-contain_sf"/>
</dbReference>
<dbReference type="InterPro" id="IPR050889">
    <property type="entry name" value="Dendritic_Spine_Reg/Scaffold"/>
</dbReference>
<dbReference type="PhylomeDB" id="A0A0G4EBU1"/>
<dbReference type="AlphaFoldDB" id="A0A0G4EBU1"/>
<dbReference type="Pfam" id="PF00023">
    <property type="entry name" value="Ank"/>
    <property type="match status" value="1"/>
</dbReference>
<evidence type="ECO:0000313" key="5">
    <source>
        <dbReference type="Proteomes" id="UP000041254"/>
    </source>
</evidence>
<evidence type="ECO:0000313" key="4">
    <source>
        <dbReference type="EMBL" id="CEL92763.1"/>
    </source>
</evidence>
<sequence>MDSAASSAAVPSQPPQGGGDAPTADGSCAPASASTGGGGGSAAAAAAAAASERQVQLDGIDIWFPPNTAEASKELTVRLMRRTIGRKGIRRLSAKGADPNLVIRLLPKGVAASRVVRISKVSLLALAIDDPHGAGPYMWIVDPRRFAGSHPREERLMMLPTWATRRMQTEVLEALIVAGANPSAYRCGRIGSSNRVRYTPMKVAMWSANMEALEVLLTHNVQVAGERLAFLPRIASGVPKRHDCNYLIHVFRVYCRLLHSHPELANETDGGQQNPAHRLASAIPDYGCNFAPHMLNLLEFHGVDLAAADAEGNTPLHLAAITGAIFTVMQLCQQLPAADVDKPSAVTHLTPMASAAQSLAEEIERHTALSEEERKTQTRLADLMSLHSQVIRRLLFCGASIDNMPNTTEEDQRRRAVVKGLYTRTLNVLPYRVMDCVNEALAPQRDAATLMARILPLVEHNDENPSLPNPPSPSPLSFGPQESSAIAWHIGAFLHEPEAINAVFVMKDDTPNGRRLLDDMHKFVNLAATRTSGNREVVGGVIEGEDGQQVRIPHLQCFVLGDVDGRRVGLREVVHKLRLDEVRRFGLSGVVKGFNNEAGDEGCVFDGGQLGFVDKEGAYQSLGMQ</sequence>
<dbReference type="SMART" id="SM00248">
    <property type="entry name" value="ANK"/>
    <property type="match status" value="2"/>
</dbReference>
<dbReference type="InParanoid" id="A0A0G4EBU1"/>
<name>A0A0G4EBU1_VITBC</name>
<keyword evidence="2" id="KW-0040">ANK repeat</keyword>